<dbReference type="Proteomes" id="UP000003730">
    <property type="component" value="Unassembled WGS sequence"/>
</dbReference>
<dbReference type="STRING" id="1046627.BZARG_727"/>
<keyword evidence="3" id="KW-0804">Transcription</keyword>
<dbReference type="PATRIC" id="fig|1046627.3.peg.758"/>
<dbReference type="GO" id="GO:0003700">
    <property type="term" value="F:DNA-binding transcription factor activity"/>
    <property type="evidence" value="ECO:0007669"/>
    <property type="project" value="InterPro"/>
</dbReference>
<dbReference type="RefSeq" id="WP_008635407.1">
    <property type="nucleotide sequence ID" value="NZ_AFXZ01000009.1"/>
</dbReference>
<keyword evidence="2" id="KW-0238">DNA-binding</keyword>
<proteinExistence type="predicted"/>
<evidence type="ECO:0000256" key="1">
    <source>
        <dbReference type="ARBA" id="ARBA00023015"/>
    </source>
</evidence>
<evidence type="ECO:0000313" key="5">
    <source>
        <dbReference type="EMBL" id="EGV44287.1"/>
    </source>
</evidence>
<dbReference type="SMART" id="SM00342">
    <property type="entry name" value="HTH_ARAC"/>
    <property type="match status" value="1"/>
</dbReference>
<keyword evidence="1" id="KW-0805">Transcription regulation</keyword>
<evidence type="ECO:0000313" key="6">
    <source>
        <dbReference type="Proteomes" id="UP000003730"/>
    </source>
</evidence>
<dbReference type="InterPro" id="IPR009057">
    <property type="entry name" value="Homeodomain-like_sf"/>
</dbReference>
<dbReference type="InterPro" id="IPR018060">
    <property type="entry name" value="HTH_AraC"/>
</dbReference>
<gene>
    <name evidence="5" type="ORF">BZARG_727</name>
</gene>
<reference evidence="5 6" key="1">
    <citation type="journal article" date="2008" name="Int. J. Syst. Evol. Microbiol.">
        <title>Bizionia argentinensis sp. nov., isolated from surface marine water in Antarctica.</title>
        <authorList>
            <person name="Bercovich A."/>
            <person name="Vazquez S.C."/>
            <person name="Yankilevich P."/>
            <person name="Coria S.H."/>
            <person name="Foti M."/>
            <person name="Hernandez E."/>
            <person name="Vidal A."/>
            <person name="Ruberto L."/>
            <person name="Melo C."/>
            <person name="Marenssi S."/>
            <person name="Criscuolo M."/>
            <person name="Memoli M."/>
            <person name="Arguelles M."/>
            <person name="Mac Cormack W.P."/>
        </authorList>
    </citation>
    <scope>NUCLEOTIDE SEQUENCE [LARGE SCALE GENOMIC DNA]</scope>
    <source>
        <strain evidence="5 6">JUB59</strain>
    </source>
</reference>
<evidence type="ECO:0000256" key="2">
    <source>
        <dbReference type="ARBA" id="ARBA00023125"/>
    </source>
</evidence>
<evidence type="ECO:0000259" key="4">
    <source>
        <dbReference type="PROSITE" id="PS01124"/>
    </source>
</evidence>
<dbReference type="AlphaFoldDB" id="G2EB44"/>
<comment type="caution">
    <text evidence="5">The sequence shown here is derived from an EMBL/GenBank/DDBJ whole genome shotgun (WGS) entry which is preliminary data.</text>
</comment>
<dbReference type="eggNOG" id="COG2207">
    <property type="taxonomic scope" value="Bacteria"/>
</dbReference>
<organism evidence="5 6">
    <name type="scientific">Bizionia argentinensis JUB59</name>
    <dbReference type="NCBI Taxonomy" id="1046627"/>
    <lineage>
        <taxon>Bacteria</taxon>
        <taxon>Pseudomonadati</taxon>
        <taxon>Bacteroidota</taxon>
        <taxon>Flavobacteriia</taxon>
        <taxon>Flavobacteriales</taxon>
        <taxon>Flavobacteriaceae</taxon>
        <taxon>Bizionia</taxon>
    </lineage>
</organism>
<dbReference type="EMBL" id="AFXZ01000009">
    <property type="protein sequence ID" value="EGV44287.1"/>
    <property type="molecule type" value="Genomic_DNA"/>
</dbReference>
<dbReference type="Gene3D" id="1.10.10.60">
    <property type="entry name" value="Homeodomain-like"/>
    <property type="match status" value="1"/>
</dbReference>
<accession>G2EB44</accession>
<dbReference type="PANTHER" id="PTHR43280">
    <property type="entry name" value="ARAC-FAMILY TRANSCRIPTIONAL REGULATOR"/>
    <property type="match status" value="1"/>
</dbReference>
<protein>
    <submittedName>
        <fullName evidence="5">AraC family transcriptional regulator</fullName>
    </submittedName>
</protein>
<dbReference type="PROSITE" id="PS01124">
    <property type="entry name" value="HTH_ARAC_FAMILY_2"/>
    <property type="match status" value="1"/>
</dbReference>
<feature type="domain" description="HTH araC/xylS-type" evidence="4">
    <location>
        <begin position="71"/>
        <end position="174"/>
    </location>
</feature>
<name>G2EB44_9FLAO</name>
<sequence>MKLFVKYDYDLVCKTVLKEQLDALNISHTHTTQGEVKIHDTINETTREQLVAALGRYGIQILSNPKETLVERIKNTINDLLNNKDLRTVKVSSYLSDTLLYSYAHLSTVFSESTYTSIENYMILKKVDLVKERICNSDLTLTEIAYQLDYSSVAHLSGQFKKTTGLTPSSFQKIMKNKNI</sequence>
<dbReference type="Pfam" id="PF12833">
    <property type="entry name" value="HTH_18"/>
    <property type="match status" value="1"/>
</dbReference>
<keyword evidence="6" id="KW-1185">Reference proteome</keyword>
<dbReference type="PANTHER" id="PTHR43280:SF2">
    <property type="entry name" value="HTH-TYPE TRANSCRIPTIONAL REGULATOR EXSA"/>
    <property type="match status" value="1"/>
</dbReference>
<dbReference type="GO" id="GO:0043565">
    <property type="term" value="F:sequence-specific DNA binding"/>
    <property type="evidence" value="ECO:0007669"/>
    <property type="project" value="InterPro"/>
</dbReference>
<dbReference type="SUPFAM" id="SSF46689">
    <property type="entry name" value="Homeodomain-like"/>
    <property type="match status" value="1"/>
</dbReference>
<dbReference type="OrthoDB" id="952277at2"/>
<evidence type="ECO:0000256" key="3">
    <source>
        <dbReference type="ARBA" id="ARBA00023163"/>
    </source>
</evidence>